<comment type="caution">
    <text evidence="2">The sequence shown here is derived from an EMBL/GenBank/DDBJ whole genome shotgun (WGS) entry which is preliminary data.</text>
</comment>
<gene>
    <name evidence="2" type="ORF">NP233_g9993</name>
</gene>
<dbReference type="AlphaFoldDB" id="A0AAD5VL60"/>
<feature type="compositionally biased region" description="Pro residues" evidence="1">
    <location>
        <begin position="1"/>
        <end position="11"/>
    </location>
</feature>
<accession>A0AAD5VL60</accession>
<evidence type="ECO:0000256" key="1">
    <source>
        <dbReference type="SAM" id="MobiDB-lite"/>
    </source>
</evidence>
<proteinExistence type="predicted"/>
<keyword evidence="3" id="KW-1185">Reference proteome</keyword>
<dbReference type="Proteomes" id="UP001213000">
    <property type="component" value="Unassembled WGS sequence"/>
</dbReference>
<protein>
    <submittedName>
        <fullName evidence="2">Uncharacterized protein</fullName>
    </submittedName>
</protein>
<reference evidence="2" key="1">
    <citation type="submission" date="2022-07" db="EMBL/GenBank/DDBJ databases">
        <title>Genome Sequence of Leucocoprinus birnbaumii.</title>
        <authorList>
            <person name="Buettner E."/>
        </authorList>
    </citation>
    <scope>NUCLEOTIDE SEQUENCE</scope>
    <source>
        <strain evidence="2">VT141</strain>
    </source>
</reference>
<sequence length="378" mass="39801">MVPHPTLPVPVPAAERTTSASPHATGEETAEEDNVAPRDLLDFYIADAIEVQFAVAHQDAMTQLEKVDEKVWQMVGRLEDVANRVHGKLTERQMNTAALIDAVGDQIQRLEKRVSAIESVLGISEESMELGSSVTSQADPSRSGGLVDIHLGSIPAEPRDIPPPLLPLLDVTEVPGERHDALDCVPNVCPSPSTNEIPALGLLPGRSLVMTLTSLNIFPLSALGTRSPGIARAVSLPPSAMPQSLRDNVVAAMPGAAAGAQYSPRRPIANRHCSLPPQAIVESEQGTLLPAAEIITRQHSTQALSAPRPLPTAQAVLHPPSVLAPATTHLMLSNPGLLLSLVPFPPATAGNENAMNTVATASLPTSPSTHLQPMDISS</sequence>
<dbReference type="EMBL" id="JANIEX010000957">
    <property type="protein sequence ID" value="KAJ3561768.1"/>
    <property type="molecule type" value="Genomic_DNA"/>
</dbReference>
<name>A0AAD5VL60_9AGAR</name>
<evidence type="ECO:0000313" key="2">
    <source>
        <dbReference type="EMBL" id="KAJ3561768.1"/>
    </source>
</evidence>
<organism evidence="2 3">
    <name type="scientific">Leucocoprinus birnbaumii</name>
    <dbReference type="NCBI Taxonomy" id="56174"/>
    <lineage>
        <taxon>Eukaryota</taxon>
        <taxon>Fungi</taxon>
        <taxon>Dikarya</taxon>
        <taxon>Basidiomycota</taxon>
        <taxon>Agaricomycotina</taxon>
        <taxon>Agaricomycetes</taxon>
        <taxon>Agaricomycetidae</taxon>
        <taxon>Agaricales</taxon>
        <taxon>Agaricineae</taxon>
        <taxon>Agaricaceae</taxon>
        <taxon>Leucocoprinus</taxon>
    </lineage>
</organism>
<feature type="region of interest" description="Disordered" evidence="1">
    <location>
        <begin position="1"/>
        <end position="33"/>
    </location>
</feature>
<evidence type="ECO:0000313" key="3">
    <source>
        <dbReference type="Proteomes" id="UP001213000"/>
    </source>
</evidence>